<comment type="caution">
    <text evidence="2">The sequence shown here is derived from an EMBL/GenBank/DDBJ whole genome shotgun (WGS) entry which is preliminary data.</text>
</comment>
<organism evidence="2 3">
    <name type="scientific">Euphydryas editha</name>
    <name type="common">Edith's checkerspot</name>
    <dbReference type="NCBI Taxonomy" id="104508"/>
    <lineage>
        <taxon>Eukaryota</taxon>
        <taxon>Metazoa</taxon>
        <taxon>Ecdysozoa</taxon>
        <taxon>Arthropoda</taxon>
        <taxon>Hexapoda</taxon>
        <taxon>Insecta</taxon>
        <taxon>Pterygota</taxon>
        <taxon>Neoptera</taxon>
        <taxon>Endopterygota</taxon>
        <taxon>Lepidoptera</taxon>
        <taxon>Glossata</taxon>
        <taxon>Ditrysia</taxon>
        <taxon>Papilionoidea</taxon>
        <taxon>Nymphalidae</taxon>
        <taxon>Nymphalinae</taxon>
        <taxon>Euphydryas</taxon>
    </lineage>
</organism>
<feature type="domain" description="DUF4817" evidence="1">
    <location>
        <begin position="6"/>
        <end position="57"/>
    </location>
</feature>
<keyword evidence="3" id="KW-1185">Reference proteome</keyword>
<dbReference type="Gene3D" id="3.30.420.10">
    <property type="entry name" value="Ribonuclease H-like superfamily/Ribonuclease H"/>
    <property type="match status" value="1"/>
</dbReference>
<dbReference type="PANTHER" id="PTHR47326:SF1">
    <property type="entry name" value="HTH PSQ-TYPE DOMAIN-CONTAINING PROTEIN"/>
    <property type="match status" value="1"/>
</dbReference>
<dbReference type="GO" id="GO:0003676">
    <property type="term" value="F:nucleic acid binding"/>
    <property type="evidence" value="ECO:0007669"/>
    <property type="project" value="InterPro"/>
</dbReference>
<accession>A0AAU9UPV2</accession>
<dbReference type="InterPro" id="IPR032135">
    <property type="entry name" value="DUF4817"/>
</dbReference>
<evidence type="ECO:0000313" key="3">
    <source>
        <dbReference type="Proteomes" id="UP001153954"/>
    </source>
</evidence>
<evidence type="ECO:0000313" key="2">
    <source>
        <dbReference type="EMBL" id="CAH2101036.1"/>
    </source>
</evidence>
<protein>
    <recommendedName>
        <fullName evidence="1">DUF4817 domain-containing protein</fullName>
    </recommendedName>
</protein>
<reference evidence="2" key="1">
    <citation type="submission" date="2022-03" db="EMBL/GenBank/DDBJ databases">
        <authorList>
            <person name="Tunstrom K."/>
        </authorList>
    </citation>
    <scope>NUCLEOTIDE SEQUENCE</scope>
</reference>
<sequence length="356" mass="41685">MAYQYTNEEYLDMVRAYAQADYSLQGAIKLYREMFPKRRVPTASVILNTNQRLRDFGQFHTPKHAQGRGQMGHAASQQEDILEYFEINPEASTRKAAKEFGVSQWSVWNLLHEKEVQPYHFGHFHQLSASDYGPRINFCQWFLQNTDKNILFTDEATFTKDGVFNIQNEQWWSNSNPYVTRKDANQHKLSVNVWAGIINNRLLGPYFIEGRLNNVSYLDILKSAVNDMLYDVPLSNRKNLFYQHGGAPANYQTQVREHLNKTFGDRWIGRGGPVPWPARSPDLTPLDYYLWAEVKRLVYAVEYENIEELKLNITNAFETIKNDPFVLNHLKDNMRRRAELCISRKGAHFENFLRFV</sequence>
<dbReference type="EMBL" id="CAKOGL010000023">
    <property type="protein sequence ID" value="CAH2101036.1"/>
    <property type="molecule type" value="Genomic_DNA"/>
</dbReference>
<dbReference type="Pfam" id="PF16087">
    <property type="entry name" value="DUF4817"/>
    <property type="match status" value="1"/>
</dbReference>
<dbReference type="AlphaFoldDB" id="A0AAU9UPV2"/>
<dbReference type="InterPro" id="IPR036397">
    <property type="entry name" value="RNaseH_sf"/>
</dbReference>
<proteinExistence type="predicted"/>
<dbReference type="PANTHER" id="PTHR47326">
    <property type="entry name" value="TRANSPOSABLE ELEMENT TC3 TRANSPOSASE-LIKE PROTEIN"/>
    <property type="match status" value="1"/>
</dbReference>
<dbReference type="Proteomes" id="UP001153954">
    <property type="component" value="Unassembled WGS sequence"/>
</dbReference>
<evidence type="ECO:0000259" key="1">
    <source>
        <dbReference type="Pfam" id="PF16087"/>
    </source>
</evidence>
<gene>
    <name evidence="2" type="ORF">EEDITHA_LOCUS15833</name>
</gene>
<name>A0AAU9UPV2_EUPED</name>